<reference evidence="1 2" key="1">
    <citation type="submission" date="2020-08" db="EMBL/GenBank/DDBJ databases">
        <title>Sequencing the genomes of 1000 actinobacteria strains.</title>
        <authorList>
            <person name="Klenk H.-P."/>
        </authorList>
    </citation>
    <scope>NUCLEOTIDE SEQUENCE [LARGE SCALE GENOMIC DNA]</scope>
    <source>
        <strain evidence="1 2">DSM 45507</strain>
    </source>
</reference>
<gene>
    <name evidence="1" type="ORF">HD596_010775</name>
</gene>
<dbReference type="EMBL" id="JACHMB010000001">
    <property type="protein sequence ID" value="MBB5784019.1"/>
    <property type="molecule type" value="Genomic_DNA"/>
</dbReference>
<dbReference type="Proteomes" id="UP000579153">
    <property type="component" value="Unassembled WGS sequence"/>
</dbReference>
<dbReference type="AlphaFoldDB" id="A0A7W9LHJ1"/>
<accession>A0A7W9LHJ1</accession>
<keyword evidence="2" id="KW-1185">Reference proteome</keyword>
<organism evidence="1 2">
    <name type="scientific">Nonomuraea jabiensis</name>
    <dbReference type="NCBI Taxonomy" id="882448"/>
    <lineage>
        <taxon>Bacteria</taxon>
        <taxon>Bacillati</taxon>
        <taxon>Actinomycetota</taxon>
        <taxon>Actinomycetes</taxon>
        <taxon>Streptosporangiales</taxon>
        <taxon>Streptosporangiaceae</taxon>
        <taxon>Nonomuraea</taxon>
    </lineage>
</organism>
<evidence type="ECO:0000313" key="2">
    <source>
        <dbReference type="Proteomes" id="UP000579153"/>
    </source>
</evidence>
<comment type="caution">
    <text evidence="1">The sequence shown here is derived from an EMBL/GenBank/DDBJ whole genome shotgun (WGS) entry which is preliminary data.</text>
</comment>
<sequence>MGVGRCPPPSPGRCPLSPAGWCPLWSAGARVRQLAGARFGRLAGPAFTGWLVPALVGWSRFHRLVGKTRSEAVRVAVLGSYGSGGVVPLQGGSARTKRPSPAGSKPLRGGSCAGLVASGTPDHACTRLVAAGQRCAGVLVARCCGTPCASPYRQVPMDSSSPDARSSAPRDACKLLAVKDLLDSRGWDGCGTSQSRTRMGSQGRQTGGGFLSVVRAALSPSIARRILTIMPCGTTRRAGQEAMYVAVERPTSVTERGTICVPGSRPTEMDGPCAGVRHWMGP</sequence>
<proteinExistence type="predicted"/>
<name>A0A7W9LHJ1_9ACTN</name>
<protein>
    <submittedName>
        <fullName evidence="1">Uncharacterized protein</fullName>
    </submittedName>
</protein>
<evidence type="ECO:0000313" key="1">
    <source>
        <dbReference type="EMBL" id="MBB5784019.1"/>
    </source>
</evidence>